<organism evidence="2">
    <name type="scientific">mine drainage metagenome</name>
    <dbReference type="NCBI Taxonomy" id="410659"/>
    <lineage>
        <taxon>unclassified sequences</taxon>
        <taxon>metagenomes</taxon>
        <taxon>ecological metagenomes</taxon>
    </lineage>
</organism>
<feature type="transmembrane region" description="Helical" evidence="1">
    <location>
        <begin position="220"/>
        <end position="237"/>
    </location>
</feature>
<dbReference type="Gene3D" id="3.30.2090.10">
    <property type="entry name" value="Multidrug efflux transporter AcrB TolC docking domain, DN and DC subdomains"/>
    <property type="match status" value="1"/>
</dbReference>
<feature type="non-terminal residue" evidence="2">
    <location>
        <position position="266"/>
    </location>
</feature>
<protein>
    <submittedName>
        <fullName evidence="2">Acriflavin resistance plasma membrane protein</fullName>
    </submittedName>
</protein>
<keyword evidence="1" id="KW-0812">Transmembrane</keyword>
<dbReference type="InterPro" id="IPR027463">
    <property type="entry name" value="AcrB_DN_DC_subdom"/>
</dbReference>
<accession>T0YVH4</accession>
<dbReference type="InterPro" id="IPR001036">
    <property type="entry name" value="Acrflvin-R"/>
</dbReference>
<gene>
    <name evidence="2" type="ORF">B1A_16796</name>
</gene>
<proteinExistence type="predicted"/>
<dbReference type="GO" id="GO:0005886">
    <property type="term" value="C:plasma membrane"/>
    <property type="evidence" value="ECO:0007669"/>
    <property type="project" value="TreeGrafter"/>
</dbReference>
<dbReference type="Pfam" id="PF00873">
    <property type="entry name" value="ACR_tran"/>
    <property type="match status" value="1"/>
</dbReference>
<keyword evidence="1" id="KW-1133">Transmembrane helix</keyword>
<evidence type="ECO:0000313" key="2">
    <source>
        <dbReference type="EMBL" id="EQD39571.1"/>
    </source>
</evidence>
<evidence type="ECO:0000256" key="1">
    <source>
        <dbReference type="SAM" id="Phobius"/>
    </source>
</evidence>
<sequence>LKALHISGSTWAAAAGSSFAGGAQASQLQVLVQSANAAQLQSASQKVTAIIERQRGVTQVQNDLSTREPLVSVQIDPVKAAAYGLTPGQIMGELSPYLTNNQITSIPQGGTRLPVYLRVGREGPQGIAAIRSVAISSALGSVPLSSLATVRLTTTPASITRTNGNSTATVSGVITSANVGAVSAAVQKAISNAHLPSDVTISMSGVTQMQGQAFSQMGEAMLAAIFLVYLVMLLAFGEGRSPFAIMFSLPLAVIGALGGSSSRATS</sequence>
<dbReference type="SUPFAM" id="SSF82866">
    <property type="entry name" value="Multidrug efflux transporter AcrB transmembrane domain"/>
    <property type="match status" value="1"/>
</dbReference>
<comment type="caution">
    <text evidence="2">The sequence shown here is derived from an EMBL/GenBank/DDBJ whole genome shotgun (WGS) entry which is preliminary data.</text>
</comment>
<dbReference type="PANTHER" id="PTHR32063:SF0">
    <property type="entry name" value="SWARMING MOTILITY PROTEIN SWRC"/>
    <property type="match status" value="1"/>
</dbReference>
<keyword evidence="1" id="KW-0472">Membrane</keyword>
<feature type="transmembrane region" description="Helical" evidence="1">
    <location>
        <begin position="243"/>
        <end position="260"/>
    </location>
</feature>
<name>T0YVH4_9ZZZZ</name>
<dbReference type="Gene3D" id="3.30.70.1440">
    <property type="entry name" value="Multidrug efflux transporter AcrB pore domain"/>
    <property type="match status" value="1"/>
</dbReference>
<dbReference type="EMBL" id="AUZX01012345">
    <property type="protein sequence ID" value="EQD39571.1"/>
    <property type="molecule type" value="Genomic_DNA"/>
</dbReference>
<reference evidence="2" key="2">
    <citation type="journal article" date="2014" name="ISME J.">
        <title>Microbial stratification in low pH oxic and suboxic macroscopic growths along an acid mine drainage.</title>
        <authorList>
            <person name="Mendez-Garcia C."/>
            <person name="Mesa V."/>
            <person name="Sprenger R.R."/>
            <person name="Richter M."/>
            <person name="Diez M.S."/>
            <person name="Solano J."/>
            <person name="Bargiela R."/>
            <person name="Golyshina O.V."/>
            <person name="Manteca A."/>
            <person name="Ramos J.L."/>
            <person name="Gallego J.R."/>
            <person name="Llorente I."/>
            <person name="Martins Dos Santos V.A."/>
            <person name="Jensen O.N."/>
            <person name="Pelaez A.I."/>
            <person name="Sanchez J."/>
            <person name="Ferrer M."/>
        </authorList>
    </citation>
    <scope>NUCLEOTIDE SEQUENCE</scope>
</reference>
<dbReference type="PANTHER" id="PTHR32063">
    <property type="match status" value="1"/>
</dbReference>
<dbReference type="SUPFAM" id="SSF82714">
    <property type="entry name" value="Multidrug efflux transporter AcrB TolC docking domain, DN and DC subdomains"/>
    <property type="match status" value="1"/>
</dbReference>
<dbReference type="AlphaFoldDB" id="T0YVH4"/>
<dbReference type="GO" id="GO:0042910">
    <property type="term" value="F:xenobiotic transmembrane transporter activity"/>
    <property type="evidence" value="ECO:0007669"/>
    <property type="project" value="TreeGrafter"/>
</dbReference>
<feature type="non-terminal residue" evidence="2">
    <location>
        <position position="1"/>
    </location>
</feature>
<reference evidence="2" key="1">
    <citation type="submission" date="2013-08" db="EMBL/GenBank/DDBJ databases">
        <authorList>
            <person name="Mendez C."/>
            <person name="Richter M."/>
            <person name="Ferrer M."/>
            <person name="Sanchez J."/>
        </authorList>
    </citation>
    <scope>NUCLEOTIDE SEQUENCE</scope>
</reference>
<dbReference type="Gene3D" id="1.20.1640.10">
    <property type="entry name" value="Multidrug efflux transporter AcrB transmembrane domain"/>
    <property type="match status" value="1"/>
</dbReference>